<feature type="region of interest" description="Disordered" evidence="4">
    <location>
        <begin position="1"/>
        <end position="23"/>
    </location>
</feature>
<dbReference type="PRINTS" id="PR00035">
    <property type="entry name" value="HTHGNTR"/>
</dbReference>
<dbReference type="GO" id="GO:0003700">
    <property type="term" value="F:DNA-binding transcription factor activity"/>
    <property type="evidence" value="ECO:0007669"/>
    <property type="project" value="InterPro"/>
</dbReference>
<dbReference type="OrthoDB" id="7363114at2"/>
<keyword evidence="3" id="KW-0804">Transcription</keyword>
<evidence type="ECO:0000256" key="2">
    <source>
        <dbReference type="ARBA" id="ARBA00023125"/>
    </source>
</evidence>
<evidence type="ECO:0000256" key="4">
    <source>
        <dbReference type="SAM" id="MobiDB-lite"/>
    </source>
</evidence>
<dbReference type="PROSITE" id="PS50949">
    <property type="entry name" value="HTH_GNTR"/>
    <property type="match status" value="1"/>
</dbReference>
<dbReference type="SMART" id="SM00345">
    <property type="entry name" value="HTH_GNTR"/>
    <property type="match status" value="1"/>
</dbReference>
<keyword evidence="2" id="KW-0238">DNA-binding</keyword>
<evidence type="ECO:0000256" key="3">
    <source>
        <dbReference type="ARBA" id="ARBA00023163"/>
    </source>
</evidence>
<dbReference type="PANTHER" id="PTHR44846">
    <property type="entry name" value="MANNOSYL-D-GLYCERATE TRANSPORT/METABOLISM SYSTEM REPRESSOR MNGR-RELATED"/>
    <property type="match status" value="1"/>
</dbReference>
<dbReference type="SUPFAM" id="SSF46785">
    <property type="entry name" value="Winged helix' DNA-binding domain"/>
    <property type="match status" value="1"/>
</dbReference>
<dbReference type="InterPro" id="IPR050679">
    <property type="entry name" value="Bact_HTH_transcr_reg"/>
</dbReference>
<protein>
    <submittedName>
        <fullName evidence="6">GntR family transcriptional regulator</fullName>
    </submittedName>
</protein>
<proteinExistence type="predicted"/>
<dbReference type="AlphaFoldDB" id="A0A2I0SIQ5"/>
<keyword evidence="7" id="KW-1185">Reference proteome</keyword>
<dbReference type="InterPro" id="IPR000524">
    <property type="entry name" value="Tscrpt_reg_HTH_GntR"/>
</dbReference>
<dbReference type="Proteomes" id="UP000236178">
    <property type="component" value="Unassembled WGS sequence"/>
</dbReference>
<sequence length="294" mass="32739">MAVTASDTGTGPGGDESGGRPFQRVETALRLRLTDGTYRKGDMLPAQRTLEKDLGVSRDTVRNVLKLLAKEGWIATRRGSGTKVLKVPSAAAPQGRPQLYNFMHDAFKQPEVSLDVSALTGESFVGLFDLQVGRVEAGEISPLRVHVRMMLPSEDTELLYPRSGDPKDPRVHRRWRNMARLNAADMEDFCARLRDKGVKAGLEVHRVGWTPQFKLYILNDADALVGIYSPVRGPIRLEDGTSVPNAMDVKGVGLTLHHHQRPKEESARQSSYFADYREWFDTTWSELAKQPKSG</sequence>
<name>A0A2I0SIQ5_9ACTN</name>
<evidence type="ECO:0000313" key="7">
    <source>
        <dbReference type="Proteomes" id="UP000236178"/>
    </source>
</evidence>
<evidence type="ECO:0000313" key="6">
    <source>
        <dbReference type="EMBL" id="PKT69789.1"/>
    </source>
</evidence>
<organism evidence="6 7">
    <name type="scientific">Streptomyces populi</name>
    <dbReference type="NCBI Taxonomy" id="2058924"/>
    <lineage>
        <taxon>Bacteria</taxon>
        <taxon>Bacillati</taxon>
        <taxon>Actinomycetota</taxon>
        <taxon>Actinomycetes</taxon>
        <taxon>Kitasatosporales</taxon>
        <taxon>Streptomycetaceae</taxon>
        <taxon>Streptomyces</taxon>
    </lineage>
</organism>
<keyword evidence="1" id="KW-0805">Transcription regulation</keyword>
<accession>A0A2I0SIQ5</accession>
<feature type="domain" description="HTH gntR-type" evidence="5">
    <location>
        <begin position="19"/>
        <end position="87"/>
    </location>
</feature>
<dbReference type="GO" id="GO:0045892">
    <property type="term" value="P:negative regulation of DNA-templated transcription"/>
    <property type="evidence" value="ECO:0007669"/>
    <property type="project" value="TreeGrafter"/>
</dbReference>
<dbReference type="PANTHER" id="PTHR44846:SF17">
    <property type="entry name" value="GNTR-FAMILY TRANSCRIPTIONAL REGULATOR"/>
    <property type="match status" value="1"/>
</dbReference>
<evidence type="ECO:0000256" key="1">
    <source>
        <dbReference type="ARBA" id="ARBA00023015"/>
    </source>
</evidence>
<dbReference type="CDD" id="cd07377">
    <property type="entry name" value="WHTH_GntR"/>
    <property type="match status" value="1"/>
</dbReference>
<dbReference type="EMBL" id="PJOS01000065">
    <property type="protein sequence ID" value="PKT69789.1"/>
    <property type="molecule type" value="Genomic_DNA"/>
</dbReference>
<gene>
    <name evidence="6" type="ORF">CW362_27725</name>
</gene>
<reference evidence="6 7" key="1">
    <citation type="submission" date="2017-12" db="EMBL/GenBank/DDBJ databases">
        <title>Streptomyces populusis sp. nov., a novel endophytic actinobacterium isolated from stems of Populus adenopoda Maxim.</title>
        <authorList>
            <person name="Wang Z."/>
        </authorList>
    </citation>
    <scope>NUCLEOTIDE SEQUENCE [LARGE SCALE GENOMIC DNA]</scope>
    <source>
        <strain evidence="6 7">A249</strain>
    </source>
</reference>
<comment type="caution">
    <text evidence="6">The sequence shown here is derived from an EMBL/GenBank/DDBJ whole genome shotgun (WGS) entry which is preliminary data.</text>
</comment>
<dbReference type="InterPro" id="IPR036388">
    <property type="entry name" value="WH-like_DNA-bd_sf"/>
</dbReference>
<dbReference type="Pfam" id="PF00392">
    <property type="entry name" value="GntR"/>
    <property type="match status" value="1"/>
</dbReference>
<dbReference type="Gene3D" id="1.10.10.10">
    <property type="entry name" value="Winged helix-like DNA-binding domain superfamily/Winged helix DNA-binding domain"/>
    <property type="match status" value="1"/>
</dbReference>
<dbReference type="GO" id="GO:0003677">
    <property type="term" value="F:DNA binding"/>
    <property type="evidence" value="ECO:0007669"/>
    <property type="project" value="UniProtKB-KW"/>
</dbReference>
<dbReference type="InterPro" id="IPR036390">
    <property type="entry name" value="WH_DNA-bd_sf"/>
</dbReference>
<evidence type="ECO:0000259" key="5">
    <source>
        <dbReference type="PROSITE" id="PS50949"/>
    </source>
</evidence>